<dbReference type="InterPro" id="IPR036291">
    <property type="entry name" value="NAD(P)-bd_dom_sf"/>
</dbReference>
<dbReference type="Proteomes" id="UP001310022">
    <property type="component" value="Unassembled WGS sequence"/>
</dbReference>
<evidence type="ECO:0000256" key="2">
    <source>
        <dbReference type="SAM" id="Phobius"/>
    </source>
</evidence>
<dbReference type="Gene3D" id="3.30.70.1450">
    <property type="entry name" value="Regulator of K+ conductance, C-terminal domain"/>
    <property type="match status" value="1"/>
</dbReference>
<evidence type="ECO:0000259" key="3">
    <source>
        <dbReference type="PROSITE" id="PS51201"/>
    </source>
</evidence>
<dbReference type="PANTHER" id="PTHR43833">
    <property type="entry name" value="POTASSIUM CHANNEL PROTEIN 2-RELATED-RELATED"/>
    <property type="match status" value="1"/>
</dbReference>
<dbReference type="Pfam" id="PF07885">
    <property type="entry name" value="Ion_trans_2"/>
    <property type="match status" value="1"/>
</dbReference>
<gene>
    <name evidence="5" type="ORF">PEDI_01230</name>
</gene>
<dbReference type="InterPro" id="IPR050721">
    <property type="entry name" value="Trk_Ktr_HKT_K-transport"/>
</dbReference>
<dbReference type="GO" id="GO:0006813">
    <property type="term" value="P:potassium ion transport"/>
    <property type="evidence" value="ECO:0007669"/>
    <property type="project" value="InterPro"/>
</dbReference>
<protein>
    <submittedName>
        <fullName evidence="5">Potassium channel protein</fullName>
    </submittedName>
</protein>
<reference evidence="5 6" key="1">
    <citation type="submission" date="2021-12" db="EMBL/GenBank/DDBJ databases">
        <title>Genome sequencing of bacteria with rrn-lacking chromosome and rrn-plasmid.</title>
        <authorList>
            <person name="Anda M."/>
            <person name="Iwasaki W."/>
        </authorList>
    </citation>
    <scope>NUCLEOTIDE SEQUENCE [LARGE SCALE GENOMIC DNA]</scope>
    <source>
        <strain evidence="5 6">NBRC 15940</strain>
    </source>
</reference>
<comment type="subcellular location">
    <subcellularLocation>
        <location evidence="1">Cell membrane</location>
        <topology evidence="1">Multi-pass membrane protein</topology>
    </subcellularLocation>
</comment>
<keyword evidence="5" id="KW-0813">Transport</keyword>
<dbReference type="RefSeq" id="WP_338235590.1">
    <property type="nucleotide sequence ID" value="NZ_BQKE01000001.1"/>
</dbReference>
<name>A0AAN4VT91_9BACT</name>
<dbReference type="SUPFAM" id="SSF116726">
    <property type="entry name" value="TrkA C-terminal domain-like"/>
    <property type="match status" value="1"/>
</dbReference>
<dbReference type="GO" id="GO:0008324">
    <property type="term" value="F:monoatomic cation transmembrane transporter activity"/>
    <property type="evidence" value="ECO:0007669"/>
    <property type="project" value="InterPro"/>
</dbReference>
<evidence type="ECO:0000313" key="5">
    <source>
        <dbReference type="EMBL" id="GJM59571.1"/>
    </source>
</evidence>
<dbReference type="SUPFAM" id="SSF81324">
    <property type="entry name" value="Voltage-gated potassium channels"/>
    <property type="match status" value="1"/>
</dbReference>
<organism evidence="5 6">
    <name type="scientific">Persicobacter diffluens</name>
    <dbReference type="NCBI Taxonomy" id="981"/>
    <lineage>
        <taxon>Bacteria</taxon>
        <taxon>Pseudomonadati</taxon>
        <taxon>Bacteroidota</taxon>
        <taxon>Cytophagia</taxon>
        <taxon>Cytophagales</taxon>
        <taxon>Persicobacteraceae</taxon>
        <taxon>Persicobacter</taxon>
    </lineage>
</organism>
<dbReference type="PROSITE" id="PS51201">
    <property type="entry name" value="RCK_N"/>
    <property type="match status" value="1"/>
</dbReference>
<keyword evidence="5" id="KW-0407">Ion channel</keyword>
<feature type="domain" description="RCK N-terminal" evidence="3">
    <location>
        <begin position="117"/>
        <end position="235"/>
    </location>
</feature>
<comment type="caution">
    <text evidence="5">The sequence shown here is derived from an EMBL/GenBank/DDBJ whole genome shotgun (WGS) entry which is preliminary data.</text>
</comment>
<dbReference type="Gene3D" id="1.10.287.70">
    <property type="match status" value="1"/>
</dbReference>
<evidence type="ECO:0000259" key="4">
    <source>
        <dbReference type="PROSITE" id="PS51202"/>
    </source>
</evidence>
<dbReference type="Pfam" id="PF02254">
    <property type="entry name" value="TrkA_N"/>
    <property type="match status" value="1"/>
</dbReference>
<dbReference type="SUPFAM" id="SSF51735">
    <property type="entry name" value="NAD(P)-binding Rossmann-fold domains"/>
    <property type="match status" value="1"/>
</dbReference>
<dbReference type="Pfam" id="PF02080">
    <property type="entry name" value="TrkA_C"/>
    <property type="match status" value="1"/>
</dbReference>
<keyword evidence="6" id="KW-1185">Reference proteome</keyword>
<feature type="transmembrane region" description="Helical" evidence="2">
    <location>
        <begin position="18"/>
        <end position="37"/>
    </location>
</feature>
<dbReference type="Gene3D" id="3.40.50.720">
    <property type="entry name" value="NAD(P)-binding Rossmann-like Domain"/>
    <property type="match status" value="1"/>
</dbReference>
<proteinExistence type="predicted"/>
<keyword evidence="5" id="KW-0406">Ion transport</keyword>
<dbReference type="PROSITE" id="PS51202">
    <property type="entry name" value="RCK_C"/>
    <property type="match status" value="1"/>
</dbReference>
<feature type="transmembrane region" description="Helical" evidence="2">
    <location>
        <begin position="43"/>
        <end position="63"/>
    </location>
</feature>
<dbReference type="InterPro" id="IPR036721">
    <property type="entry name" value="RCK_C_sf"/>
</dbReference>
<feature type="domain" description="RCK C-terminal" evidence="4">
    <location>
        <begin position="257"/>
        <end position="344"/>
    </location>
</feature>
<dbReference type="InterPro" id="IPR013099">
    <property type="entry name" value="K_chnl_dom"/>
</dbReference>
<evidence type="ECO:0000256" key="1">
    <source>
        <dbReference type="ARBA" id="ARBA00004651"/>
    </source>
</evidence>
<keyword evidence="2" id="KW-0472">Membrane</keyword>
<dbReference type="InterPro" id="IPR003148">
    <property type="entry name" value="RCK_N"/>
</dbReference>
<sequence>MKISIIDRDYKKALRRPFFALSLLFLSFFTGTTFYALVEGYSLIDAAYMAVITISTVGYGEILPLSQDGRLFTTLYIISNLIIIAFGVSTLTSYLFGGEMNHLLNRYKMSREVRKLKNHVIVCGLGRNGIKACEELSKAGTPFVVVESSEEVLERFPFNIGHQMILGDATADHILIKAGILYAKALITTLPSDAENVFISLTSRELNPKLEVIARASEESSEKKLIRAGANRIVKPDTLGGYHMAQLITKPLVVEFIDTISGVTEEDMQMEEISYDQLSQKYQSHTIEELDIRKITGVSVLGTKKDKEKFQFNPSIHTKIEESTTMIIIGKTKEIEKFKKVYCK</sequence>
<dbReference type="AlphaFoldDB" id="A0AAN4VT91"/>
<evidence type="ECO:0000313" key="6">
    <source>
        <dbReference type="Proteomes" id="UP001310022"/>
    </source>
</evidence>
<keyword evidence="2" id="KW-1133">Transmembrane helix</keyword>
<keyword evidence="2" id="KW-0812">Transmembrane</keyword>
<feature type="transmembrane region" description="Helical" evidence="2">
    <location>
        <begin position="75"/>
        <end position="96"/>
    </location>
</feature>
<dbReference type="PANTHER" id="PTHR43833:SF9">
    <property type="entry name" value="POTASSIUM CHANNEL PROTEIN YUGO-RELATED"/>
    <property type="match status" value="1"/>
</dbReference>
<dbReference type="EMBL" id="BQKE01000001">
    <property type="protein sequence ID" value="GJM59571.1"/>
    <property type="molecule type" value="Genomic_DNA"/>
</dbReference>
<dbReference type="GO" id="GO:0005886">
    <property type="term" value="C:plasma membrane"/>
    <property type="evidence" value="ECO:0007669"/>
    <property type="project" value="UniProtKB-SubCell"/>
</dbReference>
<accession>A0AAN4VT91</accession>
<dbReference type="InterPro" id="IPR006037">
    <property type="entry name" value="RCK_C"/>
</dbReference>